<evidence type="ECO:0000256" key="5">
    <source>
        <dbReference type="ARBA" id="ARBA00023136"/>
    </source>
</evidence>
<keyword evidence="5 6" id="KW-0472">Membrane</keyword>
<comment type="subcellular location">
    <subcellularLocation>
        <location evidence="1">Cell membrane</location>
        <topology evidence="1">Multi-pass membrane protein</topology>
    </subcellularLocation>
</comment>
<dbReference type="EMBL" id="JABCJJ010000018">
    <property type="protein sequence ID" value="NMR20880.1"/>
    <property type="molecule type" value="Genomic_DNA"/>
</dbReference>
<name>A0A7Y0QI21_CELFI</name>
<sequence length="445" mass="44219">MTSSTPTITPRGATGVGLASLVAAASGYLVLLIAARTLDPARNAEFLVFWALLFGLFGVLGGLQNEVTRAVRVARHAPAAPAGDPATGISGAPDAGPPIASAPPADTGVRVLPAALTIGGALALVVAATSPLWAGRLLGTEPWTLAVVLCVAVVAFAGHSGLAGALGGAGRWTTYARLVGAEAGLRLLLVGGVALAGAAVGLDALGVVGLETASAAAAAAWLLVLIASRQARANLGARADARRSVFARRAGQAMVGAASSAALVVGFPVLLRVTTSDAVYAAAAPLLLAVSMTRAPLLIPLTAYTGVAITHFLAHREQGVRPLVRLAGAVVGVGVLGAGAAGLVGPWLMVVLFGPAYDVAPWVLAALTLAAAVLALLTLTGAAVLSLGQHQAYAWGWVVATVVSFAVLLMPASIELRTALSLAVGPLVGVAVHAAVIDRARRAGR</sequence>
<feature type="transmembrane region" description="Helical" evidence="6">
    <location>
        <begin position="253"/>
        <end position="275"/>
    </location>
</feature>
<keyword evidence="2" id="KW-1003">Cell membrane</keyword>
<dbReference type="AlphaFoldDB" id="A0A7Y0QI21"/>
<keyword evidence="8" id="KW-1185">Reference proteome</keyword>
<accession>A0A7Y0QI21</accession>
<evidence type="ECO:0008006" key="9">
    <source>
        <dbReference type="Google" id="ProtNLM"/>
    </source>
</evidence>
<feature type="transmembrane region" description="Helical" evidence="6">
    <location>
        <begin position="12"/>
        <end position="34"/>
    </location>
</feature>
<evidence type="ECO:0000256" key="2">
    <source>
        <dbReference type="ARBA" id="ARBA00022475"/>
    </source>
</evidence>
<dbReference type="RefSeq" id="WP_169325256.1">
    <property type="nucleotide sequence ID" value="NZ_JABCJJ010000018.1"/>
</dbReference>
<feature type="transmembrane region" description="Helical" evidence="6">
    <location>
        <begin position="187"/>
        <end position="207"/>
    </location>
</feature>
<protein>
    <recommendedName>
        <fullName evidence="9">Polysaccharide biosynthesis protein</fullName>
    </recommendedName>
</protein>
<feature type="transmembrane region" description="Helical" evidence="6">
    <location>
        <begin position="295"/>
        <end position="314"/>
    </location>
</feature>
<evidence type="ECO:0000256" key="1">
    <source>
        <dbReference type="ARBA" id="ARBA00004651"/>
    </source>
</evidence>
<dbReference type="GO" id="GO:0005886">
    <property type="term" value="C:plasma membrane"/>
    <property type="evidence" value="ECO:0007669"/>
    <property type="project" value="UniProtKB-SubCell"/>
</dbReference>
<proteinExistence type="predicted"/>
<feature type="transmembrane region" description="Helical" evidence="6">
    <location>
        <begin position="111"/>
        <end position="133"/>
    </location>
</feature>
<dbReference type="PANTHER" id="PTHR30250:SF11">
    <property type="entry name" value="O-ANTIGEN TRANSPORTER-RELATED"/>
    <property type="match status" value="1"/>
</dbReference>
<feature type="transmembrane region" description="Helical" evidence="6">
    <location>
        <begin position="145"/>
        <end position="166"/>
    </location>
</feature>
<evidence type="ECO:0000256" key="6">
    <source>
        <dbReference type="SAM" id="Phobius"/>
    </source>
</evidence>
<evidence type="ECO:0000256" key="3">
    <source>
        <dbReference type="ARBA" id="ARBA00022692"/>
    </source>
</evidence>
<feature type="transmembrane region" description="Helical" evidence="6">
    <location>
        <begin position="418"/>
        <end position="437"/>
    </location>
</feature>
<dbReference type="Proteomes" id="UP000562124">
    <property type="component" value="Unassembled WGS sequence"/>
</dbReference>
<organism evidence="7 8">
    <name type="scientific">Cellulomonas fimi</name>
    <dbReference type="NCBI Taxonomy" id="1708"/>
    <lineage>
        <taxon>Bacteria</taxon>
        <taxon>Bacillati</taxon>
        <taxon>Actinomycetota</taxon>
        <taxon>Actinomycetes</taxon>
        <taxon>Micrococcales</taxon>
        <taxon>Cellulomonadaceae</taxon>
        <taxon>Cellulomonas</taxon>
    </lineage>
</organism>
<comment type="caution">
    <text evidence="7">The sequence shown here is derived from an EMBL/GenBank/DDBJ whole genome shotgun (WGS) entry which is preliminary data.</text>
</comment>
<keyword evidence="3 6" id="KW-0812">Transmembrane</keyword>
<evidence type="ECO:0000256" key="4">
    <source>
        <dbReference type="ARBA" id="ARBA00022989"/>
    </source>
</evidence>
<reference evidence="7 8" key="1">
    <citation type="submission" date="2020-04" db="EMBL/GenBank/DDBJ databases">
        <title>Sequencing and Assembly of C. fimi.</title>
        <authorList>
            <person name="Ramsey A.R."/>
        </authorList>
    </citation>
    <scope>NUCLEOTIDE SEQUENCE [LARGE SCALE GENOMIC DNA]</scope>
    <source>
        <strain evidence="7 8">SB</strain>
    </source>
</reference>
<gene>
    <name evidence="7" type="ORF">HIR71_11730</name>
</gene>
<evidence type="ECO:0000313" key="8">
    <source>
        <dbReference type="Proteomes" id="UP000562124"/>
    </source>
</evidence>
<dbReference type="InterPro" id="IPR050833">
    <property type="entry name" value="Poly_Biosynth_Transport"/>
</dbReference>
<feature type="transmembrane region" description="Helical" evidence="6">
    <location>
        <begin position="46"/>
        <end position="63"/>
    </location>
</feature>
<feature type="transmembrane region" description="Helical" evidence="6">
    <location>
        <begin position="359"/>
        <end position="385"/>
    </location>
</feature>
<feature type="transmembrane region" description="Helical" evidence="6">
    <location>
        <begin position="213"/>
        <end position="232"/>
    </location>
</feature>
<evidence type="ECO:0000313" key="7">
    <source>
        <dbReference type="EMBL" id="NMR20880.1"/>
    </source>
</evidence>
<dbReference type="PANTHER" id="PTHR30250">
    <property type="entry name" value="PST FAMILY PREDICTED COLANIC ACID TRANSPORTER"/>
    <property type="match status" value="1"/>
</dbReference>
<keyword evidence="4 6" id="KW-1133">Transmembrane helix</keyword>
<feature type="transmembrane region" description="Helical" evidence="6">
    <location>
        <begin position="392"/>
        <end position="412"/>
    </location>
</feature>
<feature type="transmembrane region" description="Helical" evidence="6">
    <location>
        <begin position="326"/>
        <end position="353"/>
    </location>
</feature>